<dbReference type="EMBL" id="JBHSLU010000007">
    <property type="protein sequence ID" value="MFC5504613.1"/>
    <property type="molecule type" value="Genomic_DNA"/>
</dbReference>
<reference evidence="3" key="1">
    <citation type="journal article" date="2019" name="Int. J. Syst. Evol. Microbiol.">
        <title>The Global Catalogue of Microorganisms (GCM) 10K type strain sequencing project: providing services to taxonomists for standard genome sequencing and annotation.</title>
        <authorList>
            <consortium name="The Broad Institute Genomics Platform"/>
            <consortium name="The Broad Institute Genome Sequencing Center for Infectious Disease"/>
            <person name="Wu L."/>
            <person name="Ma J."/>
        </authorList>
    </citation>
    <scope>NUCLEOTIDE SEQUENCE [LARGE SCALE GENOMIC DNA]</scope>
    <source>
        <strain evidence="3">CCUG 43117</strain>
    </source>
</reference>
<evidence type="ECO:0000313" key="2">
    <source>
        <dbReference type="EMBL" id="MFC5504613.1"/>
    </source>
</evidence>
<sequence>MLDRHEGDTLPEDERDRPEPQTEAEATGETATISDRDYQAGFWSPPN</sequence>
<comment type="caution">
    <text evidence="2">The sequence shown here is derived from an EMBL/GenBank/DDBJ whole genome shotgun (WGS) entry which is preliminary data.</text>
</comment>
<gene>
    <name evidence="2" type="ORF">ACFPN9_05005</name>
</gene>
<name>A0ABW0NXV9_9HYPH</name>
<feature type="compositionally biased region" description="Basic and acidic residues" evidence="1">
    <location>
        <begin position="1"/>
        <end position="20"/>
    </location>
</feature>
<dbReference type="RefSeq" id="WP_156446641.1">
    <property type="nucleotide sequence ID" value="NZ_JBHSLU010000007.1"/>
</dbReference>
<proteinExistence type="predicted"/>
<evidence type="ECO:0000313" key="3">
    <source>
        <dbReference type="Proteomes" id="UP001596060"/>
    </source>
</evidence>
<dbReference type="Proteomes" id="UP001596060">
    <property type="component" value="Unassembled WGS sequence"/>
</dbReference>
<keyword evidence="3" id="KW-1185">Reference proteome</keyword>
<feature type="compositionally biased region" description="Low complexity" evidence="1">
    <location>
        <begin position="23"/>
        <end position="32"/>
    </location>
</feature>
<evidence type="ECO:0000256" key="1">
    <source>
        <dbReference type="SAM" id="MobiDB-lite"/>
    </source>
</evidence>
<organism evidence="2 3">
    <name type="scientific">Bosea massiliensis</name>
    <dbReference type="NCBI Taxonomy" id="151419"/>
    <lineage>
        <taxon>Bacteria</taxon>
        <taxon>Pseudomonadati</taxon>
        <taxon>Pseudomonadota</taxon>
        <taxon>Alphaproteobacteria</taxon>
        <taxon>Hyphomicrobiales</taxon>
        <taxon>Boseaceae</taxon>
        <taxon>Bosea</taxon>
    </lineage>
</organism>
<feature type="region of interest" description="Disordered" evidence="1">
    <location>
        <begin position="1"/>
        <end position="47"/>
    </location>
</feature>
<accession>A0ABW0NXV9</accession>
<protein>
    <submittedName>
        <fullName evidence="2">Uncharacterized protein</fullName>
    </submittedName>
</protein>